<gene>
    <name evidence="1" type="ORF">DY048_01350</name>
</gene>
<keyword evidence="2" id="KW-1185">Reference proteome</keyword>
<evidence type="ECO:0000313" key="1">
    <source>
        <dbReference type="EMBL" id="TPR16136.1"/>
    </source>
</evidence>
<sequence>MANKVCTDGNNAALEIPVKNLKIPKNKTLGANSCGNKNKIASKKPIVKTRLEPIAKAAKNW</sequence>
<evidence type="ECO:0000313" key="2">
    <source>
        <dbReference type="Proteomes" id="UP000767392"/>
    </source>
</evidence>
<comment type="caution">
    <text evidence="1">The sequence shown here is derived from an EMBL/GenBank/DDBJ whole genome shotgun (WGS) entry which is preliminary data.</text>
</comment>
<dbReference type="EMBL" id="QUAM01000001">
    <property type="protein sequence ID" value="TPR16136.1"/>
    <property type="molecule type" value="Genomic_DNA"/>
</dbReference>
<proteinExistence type="predicted"/>
<reference evidence="1 2" key="1">
    <citation type="submission" date="2018-08" db="EMBL/GenBank/DDBJ databases">
        <title>Comparative genomics of wild bee and flower associated Lactobacillus reveals potential adaptation to the bee host.</title>
        <authorList>
            <person name="Vuong H.Q."/>
            <person name="Mcfrederick Q.S."/>
        </authorList>
    </citation>
    <scope>NUCLEOTIDE SEQUENCE [LARGE SCALE GENOMIC DNA]</scope>
    <source>
        <strain evidence="1 2">HV_04</strain>
    </source>
</reference>
<organism evidence="1 2">
    <name type="scientific">Apilactobacillus timberlakei</name>
    <dbReference type="NCBI Taxonomy" id="2008380"/>
    <lineage>
        <taxon>Bacteria</taxon>
        <taxon>Bacillati</taxon>
        <taxon>Bacillota</taxon>
        <taxon>Bacilli</taxon>
        <taxon>Lactobacillales</taxon>
        <taxon>Lactobacillaceae</taxon>
        <taxon>Apilactobacillus</taxon>
    </lineage>
</organism>
<name>A0ABY2YZ07_9LACO</name>
<accession>A0ABY2YZ07</accession>
<protein>
    <submittedName>
        <fullName evidence="1">Uncharacterized protein</fullName>
    </submittedName>
</protein>
<dbReference type="Proteomes" id="UP000767392">
    <property type="component" value="Unassembled WGS sequence"/>
</dbReference>